<accession>A0A238FFC1</accession>
<keyword evidence="3" id="KW-1185">Reference proteome</keyword>
<dbReference type="Proteomes" id="UP000198372">
    <property type="component" value="Unassembled WGS sequence"/>
</dbReference>
<dbReference type="EMBL" id="FMSP01000009">
    <property type="protein sequence ID" value="SCV72500.1"/>
    <property type="molecule type" value="Genomic_DNA"/>
</dbReference>
<name>A0A238FFC1_9BASI</name>
<feature type="compositionally biased region" description="Low complexity" evidence="1">
    <location>
        <begin position="277"/>
        <end position="294"/>
    </location>
</feature>
<feature type="region of interest" description="Disordered" evidence="1">
    <location>
        <begin position="187"/>
        <end position="219"/>
    </location>
</feature>
<sequence length="294" mass="31473">MWLDTETSLRDVLNRIADVSDLSAPISLGLNPSVVILLAEELPAIPQHIVYQVLAAYVYSKASRGNLPGEVLSKVISIQRKLGNHTALSFPSNLPVTRAFEAIKTALLVANRNWIKSGPLAFGPLGQIGTASNDVARWAWTKATDGKIRQFSDGSDTNGYGPGFVEVDAGRVAGPATFRGAWTGISTGPGLNTLEDGPPGYVPPTPEDERPPTTGTGVAGAQPAVVDEVEQARIKLAQMREQRMRLEEEEEERKRMLEIERKEMEQAIANAAHSHVGPTGNGTSSGPSRTTTTA</sequence>
<evidence type="ECO:0000313" key="2">
    <source>
        <dbReference type="EMBL" id="SCV72500.1"/>
    </source>
</evidence>
<proteinExistence type="predicted"/>
<protein>
    <submittedName>
        <fullName evidence="2">BQ2448_4037 protein</fullName>
    </submittedName>
</protein>
<organism evidence="2 3">
    <name type="scientific">Microbotryum intermedium</name>
    <dbReference type="NCBI Taxonomy" id="269621"/>
    <lineage>
        <taxon>Eukaryota</taxon>
        <taxon>Fungi</taxon>
        <taxon>Dikarya</taxon>
        <taxon>Basidiomycota</taxon>
        <taxon>Pucciniomycotina</taxon>
        <taxon>Microbotryomycetes</taxon>
        <taxon>Microbotryales</taxon>
        <taxon>Microbotryaceae</taxon>
        <taxon>Microbotryum</taxon>
    </lineage>
</organism>
<reference evidence="3" key="1">
    <citation type="submission" date="2016-09" db="EMBL/GenBank/DDBJ databases">
        <authorList>
            <person name="Jeantristanb JTB J.-T."/>
            <person name="Ricardo R."/>
        </authorList>
    </citation>
    <scope>NUCLEOTIDE SEQUENCE [LARGE SCALE GENOMIC DNA]</scope>
</reference>
<feature type="region of interest" description="Disordered" evidence="1">
    <location>
        <begin position="270"/>
        <end position="294"/>
    </location>
</feature>
<evidence type="ECO:0000256" key="1">
    <source>
        <dbReference type="SAM" id="MobiDB-lite"/>
    </source>
</evidence>
<gene>
    <name evidence="2" type="ORF">BQ2448_4037</name>
</gene>
<evidence type="ECO:0000313" key="3">
    <source>
        <dbReference type="Proteomes" id="UP000198372"/>
    </source>
</evidence>
<dbReference type="OrthoDB" id="2522772at2759"/>
<dbReference type="AlphaFoldDB" id="A0A238FFC1"/>